<keyword evidence="3 13" id="KW-0963">Cytoplasm</keyword>
<dbReference type="GO" id="GO:0016887">
    <property type="term" value="F:ATP hydrolysis activity"/>
    <property type="evidence" value="ECO:0007669"/>
    <property type="project" value="InterPro"/>
</dbReference>
<dbReference type="NCBIfam" id="TIGR00631">
    <property type="entry name" value="uvrb"/>
    <property type="match status" value="1"/>
</dbReference>
<keyword evidence="5 13" id="KW-0227">DNA damage</keyword>
<dbReference type="Pfam" id="PF04851">
    <property type="entry name" value="ResIII"/>
    <property type="match status" value="1"/>
</dbReference>
<dbReference type="GO" id="GO:0006289">
    <property type="term" value="P:nucleotide-excision repair"/>
    <property type="evidence" value="ECO:0007669"/>
    <property type="project" value="UniProtKB-UniRule"/>
</dbReference>
<dbReference type="InterPro" id="IPR041471">
    <property type="entry name" value="UvrB_inter"/>
</dbReference>
<keyword evidence="4 13" id="KW-0547">Nucleotide-binding</keyword>
<evidence type="ECO:0000256" key="2">
    <source>
        <dbReference type="ARBA" id="ARBA00008533"/>
    </source>
</evidence>
<evidence type="ECO:0000256" key="8">
    <source>
        <dbReference type="ARBA" id="ARBA00022881"/>
    </source>
</evidence>
<keyword evidence="8 13" id="KW-0267">Excision nuclease</keyword>
<dbReference type="GO" id="GO:0005737">
    <property type="term" value="C:cytoplasm"/>
    <property type="evidence" value="ECO:0007669"/>
    <property type="project" value="UniProtKB-SubCell"/>
</dbReference>
<dbReference type="PANTHER" id="PTHR24029:SF0">
    <property type="entry name" value="UVRABC SYSTEM PROTEIN B"/>
    <property type="match status" value="1"/>
</dbReference>
<dbReference type="NCBIfam" id="NF003673">
    <property type="entry name" value="PRK05298.1"/>
    <property type="match status" value="1"/>
</dbReference>
<dbReference type="SMART" id="SM00487">
    <property type="entry name" value="DEXDc"/>
    <property type="match status" value="1"/>
</dbReference>
<protein>
    <recommendedName>
        <fullName evidence="12 13">UvrABC system protein B</fullName>
        <shortName evidence="13">Protein UvrB</shortName>
    </recommendedName>
    <alternativeName>
        <fullName evidence="13">Excinuclease ABC subunit B</fullName>
    </alternativeName>
</protein>
<dbReference type="GO" id="GO:0003677">
    <property type="term" value="F:DNA binding"/>
    <property type="evidence" value="ECO:0007669"/>
    <property type="project" value="UniProtKB-UniRule"/>
</dbReference>
<dbReference type="Gene3D" id="3.40.50.300">
    <property type="entry name" value="P-loop containing nucleotide triphosphate hydrolases"/>
    <property type="match status" value="3"/>
</dbReference>
<dbReference type="PROSITE" id="PS51192">
    <property type="entry name" value="HELICASE_ATP_BIND_1"/>
    <property type="match status" value="1"/>
</dbReference>
<evidence type="ECO:0000256" key="3">
    <source>
        <dbReference type="ARBA" id="ARBA00022490"/>
    </source>
</evidence>
<dbReference type="InterPro" id="IPR036876">
    <property type="entry name" value="UVR_dom_sf"/>
</dbReference>
<dbReference type="AlphaFoldDB" id="A0A7M1AWN3"/>
<evidence type="ECO:0000256" key="5">
    <source>
        <dbReference type="ARBA" id="ARBA00022763"/>
    </source>
</evidence>
<reference evidence="19 20" key="1">
    <citation type="submission" date="2019-06" db="EMBL/GenBank/DDBJ databases">
        <title>Sulfurimonas gotlandica sp. nov., a chemoautotrophic and psychrotolerant epsilonproteobacterium isolated from a pelagic redoxcline, and an emended description of the genus Sulfurimonas.</title>
        <authorList>
            <person name="Wang S."/>
            <person name="Jiang L."/>
            <person name="Shao Z."/>
        </authorList>
    </citation>
    <scope>NUCLEOTIDE SEQUENCE [LARGE SCALE GENOMIC DNA]</scope>
    <source>
        <strain evidence="19 20">B2</strain>
    </source>
</reference>
<evidence type="ECO:0000256" key="15">
    <source>
        <dbReference type="SAM" id="Coils"/>
    </source>
</evidence>
<evidence type="ECO:0000313" key="19">
    <source>
        <dbReference type="EMBL" id="QOP41844.1"/>
    </source>
</evidence>
<evidence type="ECO:0000256" key="12">
    <source>
        <dbReference type="ARBA" id="ARBA00029504"/>
    </source>
</evidence>
<evidence type="ECO:0000256" key="7">
    <source>
        <dbReference type="ARBA" id="ARBA00022840"/>
    </source>
</evidence>
<keyword evidence="10 13" id="KW-0742">SOS response</keyword>
<evidence type="ECO:0000256" key="14">
    <source>
        <dbReference type="RuleBase" id="RU003587"/>
    </source>
</evidence>
<dbReference type="InterPro" id="IPR006935">
    <property type="entry name" value="Helicase/UvrB_N"/>
</dbReference>
<feature type="short sequence motif" description="Beta-hairpin" evidence="13">
    <location>
        <begin position="94"/>
        <end position="117"/>
    </location>
</feature>
<keyword evidence="15" id="KW-0175">Coiled coil</keyword>
<proteinExistence type="inferred from homology"/>
<evidence type="ECO:0000259" key="18">
    <source>
        <dbReference type="PROSITE" id="PS51194"/>
    </source>
</evidence>
<comment type="similarity">
    <text evidence="2 13 14">Belongs to the UvrB family.</text>
</comment>
<dbReference type="PANTHER" id="PTHR24029">
    <property type="entry name" value="UVRABC SYSTEM PROTEIN B"/>
    <property type="match status" value="1"/>
</dbReference>
<evidence type="ECO:0000256" key="1">
    <source>
        <dbReference type="ARBA" id="ARBA00004496"/>
    </source>
</evidence>
<evidence type="ECO:0000256" key="10">
    <source>
        <dbReference type="ARBA" id="ARBA00023236"/>
    </source>
</evidence>
<dbReference type="InterPro" id="IPR014001">
    <property type="entry name" value="Helicase_ATP-bd"/>
</dbReference>
<dbReference type="RefSeq" id="WP_193113165.1">
    <property type="nucleotide sequence ID" value="NZ_CP041165.1"/>
</dbReference>
<keyword evidence="20" id="KW-1185">Reference proteome</keyword>
<evidence type="ECO:0000256" key="4">
    <source>
        <dbReference type="ARBA" id="ARBA00022741"/>
    </source>
</evidence>
<keyword evidence="6 13" id="KW-0228">DNA excision</keyword>
<dbReference type="GO" id="GO:0009381">
    <property type="term" value="F:excinuclease ABC activity"/>
    <property type="evidence" value="ECO:0007669"/>
    <property type="project" value="UniProtKB-UniRule"/>
</dbReference>
<gene>
    <name evidence="13 19" type="primary">uvrB</name>
    <name evidence="19" type="ORF">FJR03_08900</name>
</gene>
<dbReference type="HAMAP" id="MF_00204">
    <property type="entry name" value="UvrB"/>
    <property type="match status" value="1"/>
</dbReference>
<dbReference type="PROSITE" id="PS51194">
    <property type="entry name" value="HELICASE_CTER"/>
    <property type="match status" value="1"/>
</dbReference>
<evidence type="ECO:0000256" key="13">
    <source>
        <dbReference type="HAMAP-Rule" id="MF_00204"/>
    </source>
</evidence>
<feature type="domain" description="Helicase ATP-binding" evidence="17">
    <location>
        <begin position="28"/>
        <end position="176"/>
    </location>
</feature>
<dbReference type="Pfam" id="PF00271">
    <property type="entry name" value="Helicase_C"/>
    <property type="match status" value="1"/>
</dbReference>
<evidence type="ECO:0000256" key="11">
    <source>
        <dbReference type="ARBA" id="ARBA00026033"/>
    </source>
</evidence>
<dbReference type="GO" id="GO:0009432">
    <property type="term" value="P:SOS response"/>
    <property type="evidence" value="ECO:0007669"/>
    <property type="project" value="UniProtKB-UniRule"/>
</dbReference>
<feature type="domain" description="UVR" evidence="16">
    <location>
        <begin position="625"/>
        <end position="660"/>
    </location>
</feature>
<dbReference type="Proteomes" id="UP000593910">
    <property type="component" value="Chromosome"/>
</dbReference>
<comment type="subunit">
    <text evidence="11 13 14">Forms a heterotetramer with UvrA during the search for lesions. Interacts with UvrC in an incision complex.</text>
</comment>
<dbReference type="CDD" id="cd18790">
    <property type="entry name" value="SF2_C_UvrB"/>
    <property type="match status" value="1"/>
</dbReference>
<organism evidence="19 20">
    <name type="scientific">Sulfurimonas marina</name>
    <dbReference type="NCBI Taxonomy" id="2590551"/>
    <lineage>
        <taxon>Bacteria</taxon>
        <taxon>Pseudomonadati</taxon>
        <taxon>Campylobacterota</taxon>
        <taxon>Epsilonproteobacteria</taxon>
        <taxon>Campylobacterales</taxon>
        <taxon>Sulfurimonadaceae</taxon>
        <taxon>Sulfurimonas</taxon>
    </lineage>
</organism>
<dbReference type="InterPro" id="IPR001943">
    <property type="entry name" value="UVR_dom"/>
</dbReference>
<dbReference type="SMART" id="SM00490">
    <property type="entry name" value="HELICc"/>
    <property type="match status" value="1"/>
</dbReference>
<name>A0A7M1AWN3_9BACT</name>
<keyword evidence="9 13" id="KW-0234">DNA repair</keyword>
<sequence>MKKEPNFTVASPYQPAGDQPQAIEKLANSILAGNQYQTLVGVTGSGKTHTMARIIEKVKRPTIIMTHNKTLAAQLYSEFRQFFPNNHVEYFVSYYDYYQPEAYIPRQDLFIEKDSAINDELERLRLSSTANLLSYDDVIVIASVSANYGLGDPEEYMTMVQAIEVGDEINQKQLLLRLVEMGYSRNDSYFDSGHIRVNGESIDVYPPYFEQEAIRIEFFGDEIEAIYTFDVIDNKKLEEHKSFTIYATSQFSVSQDKMALAIKRIEEELDERLEYFQKEGKLVEYQRLKQRVEFDLEMLETTGMCKGIENYSRLLTNKKPGEAPFTLLDYFEVNHKDYLVIVDESHVSLPQYRGMYAGDRARKEVLVEYGFRLPSALDNRPLKLDEYIHKAPHYLFVSATPNEYELERSAVKAEQIIRPTGLLDPIVEVKPSDNQVEDIHDEIKKIIEKDERILVTVLTKKMAEALTKYLADLGIKVQYMHSDIDTIERNQIIRSLRLGEFDVLIGINLLREGLDLPEVSLVAILDADKEGFLRSETALIQTIGRAARNENGRVILYANKVTGSMQRAMDTTAYRREIQEQFNKEHGITPKTTKRTLDENLKIEDGGGLYQKHKKMDKMPASEKKAVVKELSLKMKQAAKELNFEEAARLRDEIAKIKQL</sequence>
<keyword evidence="7 13" id="KW-0067">ATP-binding</keyword>
<feature type="binding site" evidence="13">
    <location>
        <begin position="41"/>
        <end position="48"/>
    </location>
    <ligand>
        <name>ATP</name>
        <dbReference type="ChEBI" id="CHEBI:30616"/>
    </ligand>
</feature>
<evidence type="ECO:0000256" key="6">
    <source>
        <dbReference type="ARBA" id="ARBA00022769"/>
    </source>
</evidence>
<feature type="coiled-coil region" evidence="15">
    <location>
        <begin position="621"/>
        <end position="648"/>
    </location>
</feature>
<dbReference type="InterPro" id="IPR027417">
    <property type="entry name" value="P-loop_NTPase"/>
</dbReference>
<feature type="domain" description="Helicase C-terminal" evidence="18">
    <location>
        <begin position="435"/>
        <end position="597"/>
    </location>
</feature>
<dbReference type="GO" id="GO:0009380">
    <property type="term" value="C:excinuclease repair complex"/>
    <property type="evidence" value="ECO:0007669"/>
    <property type="project" value="InterPro"/>
</dbReference>
<dbReference type="GO" id="GO:0005524">
    <property type="term" value="F:ATP binding"/>
    <property type="evidence" value="ECO:0007669"/>
    <property type="project" value="UniProtKB-UniRule"/>
</dbReference>
<dbReference type="Pfam" id="PF02151">
    <property type="entry name" value="UVR"/>
    <property type="match status" value="1"/>
</dbReference>
<dbReference type="EMBL" id="CP041165">
    <property type="protein sequence ID" value="QOP41844.1"/>
    <property type="molecule type" value="Genomic_DNA"/>
</dbReference>
<dbReference type="InterPro" id="IPR024759">
    <property type="entry name" value="UvrB_YAD/RRR_dom"/>
</dbReference>
<dbReference type="KEGG" id="smax:FJR03_08900"/>
<dbReference type="CDD" id="cd17916">
    <property type="entry name" value="DEXHc_UvrB"/>
    <property type="match status" value="1"/>
</dbReference>
<evidence type="ECO:0000259" key="17">
    <source>
        <dbReference type="PROSITE" id="PS51192"/>
    </source>
</evidence>
<evidence type="ECO:0000313" key="20">
    <source>
        <dbReference type="Proteomes" id="UP000593910"/>
    </source>
</evidence>
<dbReference type="SUPFAM" id="SSF46600">
    <property type="entry name" value="C-terminal UvrC-binding domain of UvrB"/>
    <property type="match status" value="1"/>
</dbReference>
<evidence type="ECO:0000259" key="16">
    <source>
        <dbReference type="PROSITE" id="PS50151"/>
    </source>
</evidence>
<evidence type="ECO:0000256" key="9">
    <source>
        <dbReference type="ARBA" id="ARBA00023204"/>
    </source>
</evidence>
<dbReference type="InterPro" id="IPR001650">
    <property type="entry name" value="Helicase_C-like"/>
</dbReference>
<dbReference type="Pfam" id="PF12344">
    <property type="entry name" value="UvrB"/>
    <property type="match status" value="1"/>
</dbReference>
<dbReference type="InterPro" id="IPR004807">
    <property type="entry name" value="UvrB"/>
</dbReference>
<accession>A0A7M1AWN3</accession>
<comment type="subcellular location">
    <subcellularLocation>
        <location evidence="1 13 14">Cytoplasm</location>
    </subcellularLocation>
</comment>
<dbReference type="PROSITE" id="PS50151">
    <property type="entry name" value="UVR"/>
    <property type="match status" value="1"/>
</dbReference>
<comment type="domain">
    <text evidence="13">The beta-hairpin motif is involved in DNA binding.</text>
</comment>
<comment type="function">
    <text evidence="13">The UvrABC repair system catalyzes the recognition and processing of DNA lesions. A damage recognition complex composed of 2 UvrA and 2 UvrB subunits scans DNA for abnormalities. Upon binding of the UvrA(2)B(2) complex to a putative damaged site, the DNA wraps around one UvrB monomer. DNA wrap is dependent on ATP binding by UvrB and probably causes local melting of the DNA helix, facilitating insertion of UvrB beta-hairpin between the DNA strands. Then UvrB probes one DNA strand for the presence of a lesion. If a lesion is found the UvrA subunits dissociate and the UvrB-DNA preincision complex is formed. This complex is subsequently bound by UvrC and the second UvrB is released. If no lesion is found, the DNA wraps around the other UvrB subunit that will check the other stand for damage.</text>
</comment>
<dbReference type="Gene3D" id="4.10.860.10">
    <property type="entry name" value="UVR domain"/>
    <property type="match status" value="1"/>
</dbReference>
<dbReference type="SUPFAM" id="SSF52540">
    <property type="entry name" value="P-loop containing nucleoside triphosphate hydrolases"/>
    <property type="match status" value="2"/>
</dbReference>
<dbReference type="Pfam" id="PF17757">
    <property type="entry name" value="UvrB_inter"/>
    <property type="match status" value="1"/>
</dbReference>